<dbReference type="FunFam" id="3.40.50.10190:FF:000029">
    <property type="entry name" value="DNA topoisomerase II binding protein 1"/>
    <property type="match status" value="1"/>
</dbReference>
<dbReference type="CDD" id="cd17727">
    <property type="entry name" value="BRCT_TopBP1_rpt6"/>
    <property type="match status" value="1"/>
</dbReference>
<dbReference type="FunFam" id="3.40.50.10190:FF:000018">
    <property type="entry name" value="DNA topoisomerase 2-binding protein 1"/>
    <property type="match status" value="1"/>
</dbReference>
<dbReference type="GO" id="GO:0000922">
    <property type="term" value="C:spindle pole"/>
    <property type="evidence" value="ECO:0007669"/>
    <property type="project" value="UniProtKB-SubCell"/>
</dbReference>
<dbReference type="FunFam" id="3.40.50.10190:FF:000033">
    <property type="entry name" value="DNA topoisomerase II binding protein 1"/>
    <property type="match status" value="1"/>
</dbReference>
<dbReference type="CDD" id="cd17749">
    <property type="entry name" value="BRCT_TopBP1_rpt4"/>
    <property type="match status" value="1"/>
</dbReference>
<evidence type="ECO:0000256" key="1">
    <source>
        <dbReference type="ARBA" id="ARBA00004123"/>
    </source>
</evidence>
<feature type="domain" description="BRCT" evidence="19">
    <location>
        <begin position="891"/>
        <end position="982"/>
    </location>
</feature>
<dbReference type="InterPro" id="IPR059215">
    <property type="entry name" value="BRCT2_TopBP1-like"/>
</dbReference>
<dbReference type="InterPro" id="IPR044737">
    <property type="entry name" value="TopBP1_BRCT_1"/>
</dbReference>
<keyword evidence="9" id="KW-0227">DNA damage</keyword>
<dbReference type="GO" id="GO:0070532">
    <property type="term" value="C:BRCA1-B complex"/>
    <property type="evidence" value="ECO:0007669"/>
    <property type="project" value="Ensembl"/>
</dbReference>
<dbReference type="GO" id="GO:0097680">
    <property type="term" value="P:double-strand break repair via classical nonhomologous end joining"/>
    <property type="evidence" value="ECO:0007669"/>
    <property type="project" value="Ensembl"/>
</dbReference>
<dbReference type="CDD" id="cd17731">
    <property type="entry name" value="BRCT_TopBP1_rpt2_like"/>
    <property type="match status" value="1"/>
</dbReference>
<feature type="domain" description="BRCT" evidence="19">
    <location>
        <begin position="1249"/>
        <end position="1341"/>
    </location>
</feature>
<dbReference type="GO" id="GO:0000794">
    <property type="term" value="C:condensed nuclear chromosome"/>
    <property type="evidence" value="ECO:0007669"/>
    <property type="project" value="Ensembl"/>
</dbReference>
<reference evidence="20" key="2">
    <citation type="submission" date="2025-09" db="UniProtKB">
        <authorList>
            <consortium name="Ensembl"/>
        </authorList>
    </citation>
    <scope>IDENTIFICATION</scope>
</reference>
<name>A0A8C7BYE3_NEOVI</name>
<feature type="region of interest" description="Disordered" evidence="18">
    <location>
        <begin position="1486"/>
        <end position="1512"/>
    </location>
</feature>
<dbReference type="InterPro" id="IPR036420">
    <property type="entry name" value="BRCT_dom_sf"/>
</dbReference>
<dbReference type="GO" id="GO:0042802">
    <property type="term" value="F:identical protein binding"/>
    <property type="evidence" value="ECO:0007669"/>
    <property type="project" value="Ensembl"/>
</dbReference>
<keyword evidence="7" id="KW-0597">Phosphoprotein</keyword>
<evidence type="ECO:0000256" key="6">
    <source>
        <dbReference type="ARBA" id="ARBA00022490"/>
    </source>
</evidence>
<dbReference type="GeneTree" id="ENSGT00940000157001"/>
<feature type="domain" description="BRCT" evidence="19">
    <location>
        <begin position="539"/>
        <end position="624"/>
    </location>
</feature>
<dbReference type="GO" id="GO:0016605">
    <property type="term" value="C:PML body"/>
    <property type="evidence" value="ECO:0007669"/>
    <property type="project" value="Ensembl"/>
</dbReference>
<keyword evidence="8" id="KW-0677">Repeat</keyword>
<dbReference type="GO" id="GO:0015629">
    <property type="term" value="C:actin cytoskeleton"/>
    <property type="evidence" value="ECO:0007669"/>
    <property type="project" value="Ensembl"/>
</dbReference>
<comment type="similarity">
    <text evidence="14">Belongs to the TOPBP1 family.</text>
</comment>
<dbReference type="GO" id="GO:0007095">
    <property type="term" value="P:mitotic G2 DNA damage checkpoint signaling"/>
    <property type="evidence" value="ECO:0007669"/>
    <property type="project" value="TreeGrafter"/>
</dbReference>
<keyword evidence="6" id="KW-0963">Cytoplasm</keyword>
<dbReference type="CDD" id="cd17738">
    <property type="entry name" value="BRCT_TopBP1_rpt7"/>
    <property type="match status" value="1"/>
</dbReference>
<dbReference type="PANTHER" id="PTHR13561">
    <property type="entry name" value="DNA REPLICATION REGULATOR DPB11-RELATED"/>
    <property type="match status" value="1"/>
</dbReference>
<evidence type="ECO:0000256" key="10">
    <source>
        <dbReference type="ARBA" id="ARBA00023125"/>
    </source>
</evidence>
<evidence type="ECO:0000256" key="18">
    <source>
        <dbReference type="SAM" id="MobiDB-lite"/>
    </source>
</evidence>
<evidence type="ECO:0000313" key="21">
    <source>
        <dbReference type="Proteomes" id="UP000694425"/>
    </source>
</evidence>
<protein>
    <recommendedName>
        <fullName evidence="15">DNA topoisomerase 2-binding protein 1</fullName>
    </recommendedName>
    <alternativeName>
        <fullName evidence="16">DNA topoisomerase II-beta-binding protein 1</fullName>
    </alternativeName>
    <alternativeName>
        <fullName evidence="17">DNA topoisomerase II-binding protein 1</fullName>
    </alternativeName>
</protein>
<dbReference type="GO" id="GO:0141112">
    <property type="term" value="P:broken chromosome clustering"/>
    <property type="evidence" value="ECO:0007669"/>
    <property type="project" value="Ensembl"/>
</dbReference>
<evidence type="ECO:0000256" key="11">
    <source>
        <dbReference type="ARBA" id="ARBA00023204"/>
    </source>
</evidence>
<dbReference type="GO" id="GO:0043539">
    <property type="term" value="F:protein serine/threonine kinase activator activity"/>
    <property type="evidence" value="ECO:0007669"/>
    <property type="project" value="Ensembl"/>
</dbReference>
<dbReference type="GO" id="GO:0140463">
    <property type="term" value="F:chromatin-protein adaptor activity"/>
    <property type="evidence" value="ECO:0007669"/>
    <property type="project" value="Ensembl"/>
</dbReference>
<evidence type="ECO:0000256" key="13">
    <source>
        <dbReference type="ARBA" id="ARBA00023242"/>
    </source>
</evidence>
<organism evidence="20 21">
    <name type="scientific">Neovison vison</name>
    <name type="common">American mink</name>
    <name type="synonym">Mustela vison</name>
    <dbReference type="NCBI Taxonomy" id="452646"/>
    <lineage>
        <taxon>Eukaryota</taxon>
        <taxon>Metazoa</taxon>
        <taxon>Chordata</taxon>
        <taxon>Craniata</taxon>
        <taxon>Vertebrata</taxon>
        <taxon>Euteleostomi</taxon>
        <taxon>Mammalia</taxon>
        <taxon>Eutheria</taxon>
        <taxon>Laurasiatheria</taxon>
        <taxon>Carnivora</taxon>
        <taxon>Caniformia</taxon>
        <taxon>Musteloidea</taxon>
        <taxon>Mustelidae</taxon>
        <taxon>Mustelinae</taxon>
        <taxon>Neogale</taxon>
    </lineage>
</organism>
<dbReference type="GO" id="GO:0006270">
    <property type="term" value="P:DNA replication initiation"/>
    <property type="evidence" value="ECO:0007669"/>
    <property type="project" value="TreeGrafter"/>
</dbReference>
<dbReference type="CDD" id="cd17718">
    <property type="entry name" value="BRCT_TopBP1_rpt3"/>
    <property type="match status" value="1"/>
</dbReference>
<dbReference type="Ensembl" id="ENSNVIT00000034647.1">
    <property type="protein sequence ID" value="ENSNVIP00000029907.1"/>
    <property type="gene ID" value="ENSNVIG00000023037.1"/>
</dbReference>
<keyword evidence="12" id="KW-0206">Cytoskeleton</keyword>
<feature type="region of interest" description="Disordered" evidence="18">
    <location>
        <begin position="1077"/>
        <end position="1108"/>
    </location>
</feature>
<accession>A0A8C7BYE3</accession>
<dbReference type="FunFam" id="3.40.50.10190:FF:000023">
    <property type="entry name" value="DNA topoisomerase II binding protein 1"/>
    <property type="match status" value="1"/>
</dbReference>
<comment type="subcellular location">
    <subcellularLocation>
        <location evidence="2">Chromosome</location>
    </subcellularLocation>
    <subcellularLocation>
        <location evidence="3">Cytoplasm</location>
        <location evidence="3">Cytoskeleton</location>
        <location evidence="3">Microtubule organizing center</location>
        <location evidence="3">Centrosome</location>
    </subcellularLocation>
    <subcellularLocation>
        <location evidence="4">Cytoplasm</location>
        <location evidence="4">Cytoskeleton</location>
        <location evidence="4">Spindle pole</location>
    </subcellularLocation>
    <subcellularLocation>
        <location evidence="1">Nucleus</location>
    </subcellularLocation>
</comment>
<keyword evidence="11" id="KW-0234">DNA repair</keyword>
<dbReference type="GO" id="GO:0003677">
    <property type="term" value="F:DNA binding"/>
    <property type="evidence" value="ECO:0007669"/>
    <property type="project" value="UniProtKB-KW"/>
</dbReference>
<dbReference type="GO" id="GO:0000724">
    <property type="term" value="P:double-strand break repair via homologous recombination"/>
    <property type="evidence" value="ECO:0007669"/>
    <property type="project" value="Ensembl"/>
</dbReference>
<evidence type="ECO:0000256" key="2">
    <source>
        <dbReference type="ARBA" id="ARBA00004286"/>
    </source>
</evidence>
<dbReference type="GO" id="GO:0005813">
    <property type="term" value="C:centrosome"/>
    <property type="evidence" value="ECO:0007669"/>
    <property type="project" value="UniProtKB-SubCell"/>
</dbReference>
<dbReference type="GO" id="GO:0140031">
    <property type="term" value="F:phosphorylation-dependent protein binding"/>
    <property type="evidence" value="ECO:0007669"/>
    <property type="project" value="Ensembl"/>
</dbReference>
<dbReference type="FunFam" id="3.40.50.10190:FF:000020">
    <property type="entry name" value="DNA topoisomerase II binding protein 1"/>
    <property type="match status" value="1"/>
</dbReference>
<dbReference type="Pfam" id="PF21298">
    <property type="entry name" value="TopBP1_BRCT0"/>
    <property type="match status" value="1"/>
</dbReference>
<dbReference type="InterPro" id="IPR001357">
    <property type="entry name" value="BRCT_dom"/>
</dbReference>
<dbReference type="CDD" id="cd18434">
    <property type="entry name" value="BRCT_TopBP1_rpt5"/>
    <property type="match status" value="1"/>
</dbReference>
<evidence type="ECO:0000256" key="8">
    <source>
        <dbReference type="ARBA" id="ARBA00022737"/>
    </source>
</evidence>
<dbReference type="PROSITE" id="PS50172">
    <property type="entry name" value="BRCT"/>
    <property type="match status" value="7"/>
</dbReference>
<dbReference type="GO" id="GO:0001673">
    <property type="term" value="C:male germ cell nucleus"/>
    <property type="evidence" value="ECO:0007669"/>
    <property type="project" value="Ensembl"/>
</dbReference>
<evidence type="ECO:0000256" key="15">
    <source>
        <dbReference type="ARBA" id="ARBA00071927"/>
    </source>
</evidence>
<dbReference type="FunFam" id="3.40.50.10190:FF:000022">
    <property type="entry name" value="DNA topoisomerase II binding protein 1"/>
    <property type="match status" value="1"/>
</dbReference>
<feature type="compositionally biased region" description="Polar residues" evidence="18">
    <location>
        <begin position="1077"/>
        <end position="1105"/>
    </location>
</feature>
<feature type="domain" description="BRCT" evidence="19">
    <location>
        <begin position="195"/>
        <end position="284"/>
    </location>
</feature>
<evidence type="ECO:0000259" key="19">
    <source>
        <dbReference type="PROSITE" id="PS50172"/>
    </source>
</evidence>
<evidence type="ECO:0000256" key="9">
    <source>
        <dbReference type="ARBA" id="ARBA00022763"/>
    </source>
</evidence>
<feature type="region of interest" description="Disordered" evidence="18">
    <location>
        <begin position="1008"/>
        <end position="1050"/>
    </location>
</feature>
<dbReference type="Gene3D" id="3.40.50.10190">
    <property type="entry name" value="BRCT domain"/>
    <property type="match status" value="9"/>
</dbReference>
<proteinExistence type="inferred from homology"/>
<evidence type="ECO:0000256" key="4">
    <source>
        <dbReference type="ARBA" id="ARBA00004647"/>
    </source>
</evidence>
<dbReference type="FunFam" id="3.40.50.10190:FF:000028">
    <property type="entry name" value="DNA topoisomerase 2-binding protein 1 isoform X1"/>
    <property type="match status" value="1"/>
</dbReference>
<evidence type="ECO:0000256" key="5">
    <source>
        <dbReference type="ARBA" id="ARBA00022454"/>
    </source>
</evidence>
<dbReference type="FunFam" id="3.40.50.10190:FF:000010">
    <property type="entry name" value="DNA topoisomerase II binding protein 1"/>
    <property type="match status" value="1"/>
</dbReference>
<feature type="compositionally biased region" description="Basic and acidic residues" evidence="18">
    <location>
        <begin position="1011"/>
        <end position="1022"/>
    </location>
</feature>
<sequence length="1512" mass="169301">MSRNDKEPFLVKFLKSSDNSECFFKALESIKEFQSEEYLQIITEEEALEIKENDRSLYICDPFSGIVFDHLKKLGCRIVGPQVVIFCMHHQRCVPRAEHPVYNMVMSDVTVSCTSLEKDKREEVHKYVQMMGGRVYRDLNISVTHLIAGEVGSKKYLVAANLKKPILLPSWIKTLWEKSQEKKIARYTDVNMEDFKCPIFLGCIICVTGLCSLDRKAVQQLTIKHGGQYMGQLKMNECTHLIVQEPKGQKYECAKRWNVHCVTTQWFFDSVDKGFCQDESIYKTEPRPETKTVPDTSTPTGQINTVDSRTLSDVSHISNINASYINESICNSVLNSKVEPTLENLENLDVSAFQAPEDLLDGCRIYLCGFSGRKLDKLRRLINSGGGVRFNQLNEDVTHVIVGDYDDELKQFWDKSAHRPHVVGAKWLLECFSKGYMLPEEPYIHANYQRVEIPVSDQPESKTALLKRNNSLSKKNLAPDEKHEQADEDLLSQYINNNPTVVEAVKSEVEPFNDSTHISLPEENQSSVTCCLPDTSTVTEEGLFSQKSFLVLGFSNENESNIANIIRENAGKIVSLQSRIVADYAVVPLLGCEVEATVGEVVTNTWLVTCIDYQTLIDPKSNPLFMPVPVMAGMTPLEDCVISFSQCAGAEKDSLTFLANRLGASVQEFFVRKSNAKKGMFASTHLVLKEPGGSKYEAAKKWNLPAVTISWLLETARMGKRADESHFLIEKSAKEEQSVETETTNRVNLNPGTPEHPVAHLETHRKTAVTPLDMNRFQSKAFHAVISQHTRQVSASPPVGQPLQKEPSLHLDTPSKFLSKDKLFKPSFDVKDALAALETPGGPSQQKRNLSTPLSEVIVRNLKLALANSSRDAVALSASPRLKDAQSKKEEAPKPLHKVVVCVSKKLSKKQGELNGIAASLGADYRWSFDETVTHFIYQGRPNDTNREYKSVKERGVHIVSEHWLLECAQEYKHLPESLYPHTYNPKMSLDISTVQDGRVSNSRLLSVDSATKDDEPDHLPVEENDIDSVATSNKELATSNGGGRSDSKGALTQTLEMRENFQKQLQEIMSATSIVKPQGQRASLSRSGCNSASSTPDSTRSARSGRSRVLEALRQSRQTVPDVNTEPSQNEQIIWDDPTAREERARLASSLQWPSCPTQYSELQVDIKKLEDSPSQEALRDSEIAKQAVCDLGSVCVTEAPKPPISEELETPVKDSHLIPTPQAPSIAFPLANPPVAPHPREKIITEETHEDLKKQYIFQLSSLNPQERIDYCHLIEKLGGLVIEKQCFDPNCTHIVVGHPLRNEKYLASVAAGKWVLHRSYLEACRTAGHFVLEEDYEWGSSSILDVLTGINVQQRRLALAAMRWRKKLQQRQESGIVEGAFSGWKVILYVDQSREAGFKRLLQSGGAKVLPGHSVPLFKEATHLFSDFNKLKPDDSGVNIAEAAAQNVYCLKTEYIADYLMQESPPRVENYCLPEAISFLPNNKEPGPGLSQKRKAPTEKNKIKRPRVN</sequence>
<keyword evidence="10" id="KW-0238">DNA-binding</keyword>
<dbReference type="PANTHER" id="PTHR13561:SF20">
    <property type="entry name" value="DNA TOPOISOMERASE 2-BINDING PROTEIN 1"/>
    <property type="match status" value="1"/>
</dbReference>
<dbReference type="CDD" id="cd17737">
    <property type="entry name" value="BRCT_TopBP1_rpt1"/>
    <property type="match status" value="1"/>
</dbReference>
<dbReference type="SUPFAM" id="SSF52113">
    <property type="entry name" value="BRCT domain"/>
    <property type="match status" value="6"/>
</dbReference>
<evidence type="ECO:0000256" key="14">
    <source>
        <dbReference type="ARBA" id="ARBA00061360"/>
    </source>
</evidence>
<evidence type="ECO:0000256" key="7">
    <source>
        <dbReference type="ARBA" id="ARBA00022553"/>
    </source>
</evidence>
<dbReference type="GO" id="GO:0010212">
    <property type="term" value="P:response to ionizing radiation"/>
    <property type="evidence" value="ECO:0007669"/>
    <property type="project" value="Ensembl"/>
</dbReference>
<dbReference type="Proteomes" id="UP000694425">
    <property type="component" value="Unplaced"/>
</dbReference>
<dbReference type="GO" id="GO:0035861">
    <property type="term" value="C:site of double-strand break"/>
    <property type="evidence" value="ECO:0007669"/>
    <property type="project" value="Ensembl"/>
</dbReference>
<gene>
    <name evidence="20" type="primary">TOPBP1</name>
</gene>
<dbReference type="CDD" id="cd17728">
    <property type="entry name" value="BRCT_TopBP1_rpt8"/>
    <property type="match status" value="1"/>
</dbReference>
<keyword evidence="5" id="KW-0158">Chromosome</keyword>
<keyword evidence="13" id="KW-0539">Nucleus</keyword>
<feature type="domain" description="BRCT" evidence="19">
    <location>
        <begin position="632"/>
        <end position="729"/>
    </location>
</feature>
<evidence type="ECO:0000256" key="16">
    <source>
        <dbReference type="ARBA" id="ARBA00075124"/>
    </source>
</evidence>
<dbReference type="GO" id="GO:0033314">
    <property type="term" value="P:mitotic DNA replication checkpoint signaling"/>
    <property type="evidence" value="ECO:0007669"/>
    <property type="project" value="TreeGrafter"/>
</dbReference>
<evidence type="ECO:0000256" key="3">
    <source>
        <dbReference type="ARBA" id="ARBA00004300"/>
    </source>
</evidence>
<dbReference type="InterPro" id="IPR049936">
    <property type="entry name" value="TopBP1_BRCT_8"/>
</dbReference>
<dbReference type="FunFam" id="3.40.50.10190:FF:000021">
    <property type="entry name" value="DNA topoisomerase II binding protein 1"/>
    <property type="match status" value="1"/>
</dbReference>
<dbReference type="GO" id="GO:0097681">
    <property type="term" value="P:double-strand break repair via alternative nonhomologous end joining"/>
    <property type="evidence" value="ECO:0007669"/>
    <property type="project" value="Ensembl"/>
</dbReference>
<dbReference type="InterPro" id="IPR057595">
    <property type="entry name" value="TopB1_SLF1_BRCT"/>
</dbReference>
<reference evidence="20" key="1">
    <citation type="submission" date="2025-08" db="UniProtKB">
        <authorList>
            <consortium name="Ensembl"/>
        </authorList>
    </citation>
    <scope>IDENTIFICATION</scope>
</reference>
<keyword evidence="21" id="KW-1185">Reference proteome</keyword>
<feature type="compositionally biased region" description="Polar residues" evidence="18">
    <location>
        <begin position="1030"/>
        <end position="1040"/>
    </location>
</feature>
<dbReference type="Pfam" id="PF00533">
    <property type="entry name" value="BRCT"/>
    <property type="match status" value="6"/>
</dbReference>
<evidence type="ECO:0000256" key="17">
    <source>
        <dbReference type="ARBA" id="ARBA00081949"/>
    </source>
</evidence>
<dbReference type="GO" id="GO:0005886">
    <property type="term" value="C:plasma membrane"/>
    <property type="evidence" value="ECO:0007669"/>
    <property type="project" value="Ensembl"/>
</dbReference>
<dbReference type="SMART" id="SM00292">
    <property type="entry name" value="BRCT"/>
    <property type="match status" value="8"/>
</dbReference>
<evidence type="ECO:0000256" key="12">
    <source>
        <dbReference type="ARBA" id="ARBA00023212"/>
    </source>
</evidence>
<dbReference type="Pfam" id="PF23294">
    <property type="entry name" value="BRCT_TopB1_SLF1"/>
    <property type="match status" value="1"/>
</dbReference>
<evidence type="ECO:0000313" key="20">
    <source>
        <dbReference type="Ensembl" id="ENSNVIP00000029907.1"/>
    </source>
</evidence>
<feature type="domain" description="BRCT" evidence="19">
    <location>
        <begin position="355"/>
        <end position="445"/>
    </location>
</feature>
<feature type="region of interest" description="Disordered" evidence="18">
    <location>
        <begin position="734"/>
        <end position="757"/>
    </location>
</feature>
<dbReference type="GO" id="GO:1990166">
    <property type="term" value="P:protein localization to site of double-strand break"/>
    <property type="evidence" value="ECO:0007669"/>
    <property type="project" value="Ensembl"/>
</dbReference>
<dbReference type="InterPro" id="IPR049542">
    <property type="entry name" value="TopBP1-like_BRCT0"/>
</dbReference>
<feature type="domain" description="BRCT" evidence="19">
    <location>
        <begin position="101"/>
        <end position="172"/>
    </location>
</feature>
<feature type="compositionally biased region" description="Polar residues" evidence="18">
    <location>
        <begin position="740"/>
        <end position="751"/>
    </location>
</feature>